<proteinExistence type="predicted"/>
<keyword evidence="4" id="KW-1185">Reference proteome</keyword>
<dbReference type="SUPFAM" id="SSF52218">
    <property type="entry name" value="Flavoproteins"/>
    <property type="match status" value="1"/>
</dbReference>
<feature type="domain" description="NADPH-dependent FMN reductase-like" evidence="2">
    <location>
        <begin position="12"/>
        <end position="143"/>
    </location>
</feature>
<dbReference type="Proteomes" id="UP000226437">
    <property type="component" value="Unassembled WGS sequence"/>
</dbReference>
<dbReference type="PANTHER" id="PTHR30543">
    <property type="entry name" value="CHROMATE REDUCTASE"/>
    <property type="match status" value="1"/>
</dbReference>
<dbReference type="PANTHER" id="PTHR30543:SF21">
    <property type="entry name" value="NAD(P)H-DEPENDENT FMN REDUCTASE LOT6"/>
    <property type="match status" value="1"/>
</dbReference>
<dbReference type="InterPro" id="IPR005025">
    <property type="entry name" value="FMN_Rdtase-like_dom"/>
</dbReference>
<reference evidence="3 4" key="1">
    <citation type="submission" date="2017-10" db="EMBL/GenBank/DDBJ databases">
        <title>The draft genome sequence of Lewinella marina KCTC 32374.</title>
        <authorList>
            <person name="Wang K."/>
        </authorList>
    </citation>
    <scope>NUCLEOTIDE SEQUENCE [LARGE SCALE GENOMIC DNA]</scope>
    <source>
        <strain evidence="3 4">MKG-38</strain>
    </source>
</reference>
<dbReference type="InterPro" id="IPR029039">
    <property type="entry name" value="Flavoprotein-like_sf"/>
</dbReference>
<dbReference type="OrthoDB" id="9812295at2"/>
<protein>
    <submittedName>
        <fullName evidence="3">NAD(P)H-dependent oxidoreductase</fullName>
    </submittedName>
</protein>
<evidence type="ECO:0000313" key="4">
    <source>
        <dbReference type="Proteomes" id="UP000226437"/>
    </source>
</evidence>
<dbReference type="GO" id="GO:0005829">
    <property type="term" value="C:cytosol"/>
    <property type="evidence" value="ECO:0007669"/>
    <property type="project" value="TreeGrafter"/>
</dbReference>
<comment type="caution">
    <text evidence="3">The sequence shown here is derived from an EMBL/GenBank/DDBJ whole genome shotgun (WGS) entry which is preliminary data.</text>
</comment>
<dbReference type="Gene3D" id="3.40.50.360">
    <property type="match status" value="1"/>
</dbReference>
<accession>A0A2G0CFH0</accession>
<organism evidence="3 4">
    <name type="scientific">Neolewinella marina</name>
    <dbReference type="NCBI Taxonomy" id="438751"/>
    <lineage>
        <taxon>Bacteria</taxon>
        <taxon>Pseudomonadati</taxon>
        <taxon>Bacteroidota</taxon>
        <taxon>Saprospiria</taxon>
        <taxon>Saprospirales</taxon>
        <taxon>Lewinellaceae</taxon>
        <taxon>Neolewinella</taxon>
    </lineage>
</organism>
<dbReference type="GO" id="GO:0016491">
    <property type="term" value="F:oxidoreductase activity"/>
    <property type="evidence" value="ECO:0007669"/>
    <property type="project" value="InterPro"/>
</dbReference>
<evidence type="ECO:0000313" key="3">
    <source>
        <dbReference type="EMBL" id="PHK98721.1"/>
    </source>
</evidence>
<dbReference type="Pfam" id="PF03358">
    <property type="entry name" value="FMN_red"/>
    <property type="match status" value="1"/>
</dbReference>
<dbReference type="InterPro" id="IPR050712">
    <property type="entry name" value="NAD(P)H-dep_reductase"/>
</dbReference>
<evidence type="ECO:0000259" key="2">
    <source>
        <dbReference type="Pfam" id="PF03358"/>
    </source>
</evidence>
<dbReference type="AlphaFoldDB" id="A0A2G0CFH0"/>
<dbReference type="EMBL" id="PDLO01000003">
    <property type="protein sequence ID" value="PHK98721.1"/>
    <property type="molecule type" value="Genomic_DNA"/>
</dbReference>
<name>A0A2G0CFH0_9BACT</name>
<gene>
    <name evidence="3" type="ORF">CGL56_09650</name>
</gene>
<evidence type="ECO:0000256" key="1">
    <source>
        <dbReference type="SAM" id="MobiDB-lite"/>
    </source>
</evidence>
<dbReference type="GO" id="GO:0010181">
    <property type="term" value="F:FMN binding"/>
    <property type="evidence" value="ECO:0007669"/>
    <property type="project" value="TreeGrafter"/>
</dbReference>
<sequence>MPTKRTSVEPYLTVSGSPHPDSANSRLLASLATLTSTPVRSATPLDSLPIFQPARDQSPWPEPVINWRKDWAGAKAVIISTPAYLDNLPGVLKNALDWLTTSGVATGKPVLALTFCPHPPRGEHALQSLLWSLQALDCRVVAQLPCFQNEVAFDEGGGILPGDTREMLTEALRLLP</sequence>
<feature type="region of interest" description="Disordered" evidence="1">
    <location>
        <begin position="1"/>
        <end position="22"/>
    </location>
</feature>